<dbReference type="AlphaFoldDB" id="A0A4Q2RGM3"/>
<organism evidence="4 5">
    <name type="scientific">Lichenibacterium ramalinae</name>
    <dbReference type="NCBI Taxonomy" id="2316527"/>
    <lineage>
        <taxon>Bacteria</taxon>
        <taxon>Pseudomonadati</taxon>
        <taxon>Pseudomonadota</taxon>
        <taxon>Alphaproteobacteria</taxon>
        <taxon>Hyphomicrobiales</taxon>
        <taxon>Lichenihabitantaceae</taxon>
        <taxon>Lichenibacterium</taxon>
    </lineage>
</organism>
<gene>
    <name evidence="4" type="ORF">D3272_00340</name>
</gene>
<dbReference type="SUPFAM" id="SSF56925">
    <property type="entry name" value="OMPA-like"/>
    <property type="match status" value="1"/>
</dbReference>
<reference evidence="4 5" key="2">
    <citation type="submission" date="2019-02" db="EMBL/GenBank/DDBJ databases">
        <title>'Lichenibacterium ramalinii' gen. nov. sp. nov., 'Lichenibacterium minor' gen. nov. sp. nov.</title>
        <authorList>
            <person name="Pankratov T."/>
        </authorList>
    </citation>
    <scope>NUCLEOTIDE SEQUENCE [LARGE SCALE GENOMIC DNA]</scope>
    <source>
        <strain evidence="4 5">RmlP001</strain>
    </source>
</reference>
<accession>A0A4Q2RGM3</accession>
<comment type="caution">
    <text evidence="4">The sequence shown here is derived from an EMBL/GenBank/DDBJ whole genome shotgun (WGS) entry which is preliminary data.</text>
</comment>
<evidence type="ECO:0000259" key="3">
    <source>
        <dbReference type="Pfam" id="PF13505"/>
    </source>
</evidence>
<feature type="signal peptide" evidence="2">
    <location>
        <begin position="1"/>
        <end position="23"/>
    </location>
</feature>
<evidence type="ECO:0000313" key="4">
    <source>
        <dbReference type="EMBL" id="RYB07618.1"/>
    </source>
</evidence>
<dbReference type="Pfam" id="PF13505">
    <property type="entry name" value="OMP_b-brl"/>
    <property type="match status" value="1"/>
</dbReference>
<feature type="domain" description="Outer membrane protein beta-barrel" evidence="3">
    <location>
        <begin position="12"/>
        <end position="237"/>
    </location>
</feature>
<dbReference type="RefSeq" id="WP_129217086.1">
    <property type="nucleotide sequence ID" value="NZ_QYBC01000001.1"/>
</dbReference>
<dbReference type="OrthoDB" id="5643626at2"/>
<proteinExistence type="predicted"/>
<dbReference type="EMBL" id="QYBC01000001">
    <property type="protein sequence ID" value="RYB07618.1"/>
    <property type="molecule type" value="Genomic_DNA"/>
</dbReference>
<evidence type="ECO:0000313" key="5">
    <source>
        <dbReference type="Proteomes" id="UP000289411"/>
    </source>
</evidence>
<protein>
    <submittedName>
        <fullName evidence="4">Porin family protein</fullName>
    </submittedName>
</protein>
<evidence type="ECO:0000256" key="2">
    <source>
        <dbReference type="SAM" id="SignalP"/>
    </source>
</evidence>
<dbReference type="InterPro" id="IPR011250">
    <property type="entry name" value="OMP/PagP_B-barrel"/>
</dbReference>
<name>A0A4Q2RGM3_9HYPH</name>
<keyword evidence="1 2" id="KW-0732">Signal</keyword>
<reference evidence="4 5" key="1">
    <citation type="submission" date="2018-09" db="EMBL/GenBank/DDBJ databases">
        <authorList>
            <person name="Grouzdev D.S."/>
            <person name="Krutkina M.S."/>
        </authorList>
    </citation>
    <scope>NUCLEOTIDE SEQUENCE [LARGE SCALE GENOMIC DNA]</scope>
    <source>
        <strain evidence="4 5">RmlP001</strain>
    </source>
</reference>
<feature type="chain" id="PRO_5020921800" evidence="2">
    <location>
        <begin position="24"/>
        <end position="292"/>
    </location>
</feature>
<sequence>MGKLKALLLAGAAAFGAFGTARAADLPPPPPFEQIEPEPVEFGGWYLRGDVGVGSALRPDIRSSFDADVTVPNPRFDERSLGDSAFAGGGVGYQVNNWLRFDATGEYRTSQGLNAVESYNSGFFNVPRDAGRSFDTYTGQVQSTVALANVYIDAFHWNRFGVFVGGGVGGAFNRVSNLTDIGVGGSNTGFGYARERSGINLAYQGTVGIAYDVTPNLKLELAYRYLDMGDVRSGAINCQNTGVCPHEVQKIGLASQDVKIGMRWLFGDAGYAAPAPAPYYPPPPAPPLVRKY</sequence>
<dbReference type="InterPro" id="IPR027385">
    <property type="entry name" value="Beta-barrel_OMP"/>
</dbReference>
<keyword evidence="5" id="KW-1185">Reference proteome</keyword>
<evidence type="ECO:0000256" key="1">
    <source>
        <dbReference type="ARBA" id="ARBA00022729"/>
    </source>
</evidence>
<dbReference type="Gene3D" id="2.40.160.20">
    <property type="match status" value="1"/>
</dbReference>
<dbReference type="Proteomes" id="UP000289411">
    <property type="component" value="Unassembled WGS sequence"/>
</dbReference>